<evidence type="ECO:0000256" key="4">
    <source>
        <dbReference type="ARBA" id="ARBA00023163"/>
    </source>
</evidence>
<comment type="similarity">
    <text evidence="1">Belongs to the LysR transcriptional regulatory family.</text>
</comment>
<protein>
    <submittedName>
        <fullName evidence="6">Transcription regulator hth lysr</fullName>
    </submittedName>
</protein>
<dbReference type="GO" id="GO:0005829">
    <property type="term" value="C:cytosol"/>
    <property type="evidence" value="ECO:0007669"/>
    <property type="project" value="TreeGrafter"/>
</dbReference>
<dbReference type="InterPro" id="IPR036390">
    <property type="entry name" value="WH_DNA-bd_sf"/>
</dbReference>
<dbReference type="RefSeq" id="WP_122628588.1">
    <property type="nucleotide sequence ID" value="NZ_UPPP01000078.1"/>
</dbReference>
<dbReference type="Pfam" id="PF03466">
    <property type="entry name" value="LysR_substrate"/>
    <property type="match status" value="1"/>
</dbReference>
<evidence type="ECO:0000259" key="5">
    <source>
        <dbReference type="PROSITE" id="PS50931"/>
    </source>
</evidence>
<dbReference type="OrthoDB" id="1624015at2"/>
<dbReference type="PANTHER" id="PTHR30419">
    <property type="entry name" value="HTH-TYPE TRANSCRIPTIONAL REGULATOR YBHD"/>
    <property type="match status" value="1"/>
</dbReference>
<reference evidence="6 7" key="1">
    <citation type="submission" date="2018-06" db="EMBL/GenBank/DDBJ databases">
        <authorList>
            <person name="Strepis N."/>
        </authorList>
    </citation>
    <scope>NUCLEOTIDE SEQUENCE [LARGE SCALE GENOMIC DNA]</scope>
    <source>
        <strain evidence="6">LUCI</strain>
    </source>
</reference>
<dbReference type="Pfam" id="PF00126">
    <property type="entry name" value="HTH_1"/>
    <property type="match status" value="1"/>
</dbReference>
<proteinExistence type="inferred from homology"/>
<accession>A0A498RBZ1</accession>
<keyword evidence="3" id="KW-0238">DNA-binding</keyword>
<dbReference type="GO" id="GO:0003677">
    <property type="term" value="F:DNA binding"/>
    <property type="evidence" value="ECO:0007669"/>
    <property type="project" value="UniProtKB-KW"/>
</dbReference>
<keyword evidence="7" id="KW-1185">Reference proteome</keyword>
<sequence>MELRQLEYFRLAGRLGNMTRAAEQMHVAQPSVTVAIRKLEEELGIQLFERRRKQFILTPEGTVFLARTEDVLRRLEAAVQEMQDYRELQKGSIRLGVPPMIGFFLFPDIFSGFKKRYPQIDLFIIEEGSLSIEHLLEKGELDLGIIIFSQPSPVLTTIPLRKGEILLCLPPDHPLCQLERVPFCQVADYPVILLKENAYHRQLILEEFEKHAINPHVVLSSSQIETIKALVAKGSGISFLLDEIARQDNRIQCRSLENPLYISIGLVWKKDYYLSNAAKTLLDYIVSTA</sequence>
<evidence type="ECO:0000256" key="1">
    <source>
        <dbReference type="ARBA" id="ARBA00009437"/>
    </source>
</evidence>
<dbReference type="CDD" id="cd05466">
    <property type="entry name" value="PBP2_LTTR_substrate"/>
    <property type="match status" value="1"/>
</dbReference>
<evidence type="ECO:0000256" key="3">
    <source>
        <dbReference type="ARBA" id="ARBA00023125"/>
    </source>
</evidence>
<dbReference type="SUPFAM" id="SSF46785">
    <property type="entry name" value="Winged helix' DNA-binding domain"/>
    <property type="match status" value="1"/>
</dbReference>
<keyword evidence="4" id="KW-0804">Transcription</keyword>
<gene>
    <name evidence="6" type="ORF">LUCI_2918</name>
</gene>
<dbReference type="PANTHER" id="PTHR30419:SF30">
    <property type="entry name" value="LYSR FAMILY TRANSCRIPTIONAL REGULATOR"/>
    <property type="match status" value="1"/>
</dbReference>
<dbReference type="InterPro" id="IPR005119">
    <property type="entry name" value="LysR_subst-bd"/>
</dbReference>
<organism evidence="6 7">
    <name type="scientific">Lucifera butyrica</name>
    <dbReference type="NCBI Taxonomy" id="1351585"/>
    <lineage>
        <taxon>Bacteria</taxon>
        <taxon>Bacillati</taxon>
        <taxon>Bacillota</taxon>
        <taxon>Negativicutes</taxon>
        <taxon>Veillonellales</taxon>
        <taxon>Veillonellaceae</taxon>
        <taxon>Lucifera</taxon>
    </lineage>
</organism>
<dbReference type="InterPro" id="IPR050950">
    <property type="entry name" value="HTH-type_LysR_regulators"/>
</dbReference>
<dbReference type="AlphaFoldDB" id="A0A498RBZ1"/>
<dbReference type="PRINTS" id="PR00039">
    <property type="entry name" value="HTHLYSR"/>
</dbReference>
<dbReference type="SUPFAM" id="SSF53850">
    <property type="entry name" value="Periplasmic binding protein-like II"/>
    <property type="match status" value="1"/>
</dbReference>
<keyword evidence="2" id="KW-0805">Transcription regulation</keyword>
<evidence type="ECO:0000313" key="6">
    <source>
        <dbReference type="EMBL" id="VBB07653.1"/>
    </source>
</evidence>
<dbReference type="InterPro" id="IPR000847">
    <property type="entry name" value="LysR_HTH_N"/>
</dbReference>
<dbReference type="EMBL" id="UPPP01000078">
    <property type="protein sequence ID" value="VBB07653.1"/>
    <property type="molecule type" value="Genomic_DNA"/>
</dbReference>
<feature type="domain" description="HTH lysR-type" evidence="5">
    <location>
        <begin position="1"/>
        <end position="58"/>
    </location>
</feature>
<dbReference type="FunFam" id="1.10.10.10:FF:000001">
    <property type="entry name" value="LysR family transcriptional regulator"/>
    <property type="match status" value="1"/>
</dbReference>
<dbReference type="PROSITE" id="PS50931">
    <property type="entry name" value="HTH_LYSR"/>
    <property type="match status" value="1"/>
</dbReference>
<evidence type="ECO:0000256" key="2">
    <source>
        <dbReference type="ARBA" id="ARBA00023015"/>
    </source>
</evidence>
<dbReference type="GO" id="GO:0003700">
    <property type="term" value="F:DNA-binding transcription factor activity"/>
    <property type="evidence" value="ECO:0007669"/>
    <property type="project" value="InterPro"/>
</dbReference>
<dbReference type="Gene3D" id="3.40.190.290">
    <property type="match status" value="1"/>
</dbReference>
<dbReference type="InterPro" id="IPR036388">
    <property type="entry name" value="WH-like_DNA-bd_sf"/>
</dbReference>
<name>A0A498RBZ1_9FIRM</name>
<dbReference type="Gene3D" id="1.10.10.10">
    <property type="entry name" value="Winged helix-like DNA-binding domain superfamily/Winged helix DNA-binding domain"/>
    <property type="match status" value="1"/>
</dbReference>
<dbReference type="Proteomes" id="UP000277811">
    <property type="component" value="Unassembled WGS sequence"/>
</dbReference>
<evidence type="ECO:0000313" key="7">
    <source>
        <dbReference type="Proteomes" id="UP000277811"/>
    </source>
</evidence>